<dbReference type="STRING" id="1193182.BN11_910006"/>
<dbReference type="RefSeq" id="WP_048696287.1">
    <property type="nucleotide sequence ID" value="NZ_HG764815.1"/>
</dbReference>
<name>W6K4W5_9MICO</name>
<evidence type="ECO:0008006" key="3">
    <source>
        <dbReference type="Google" id="ProtNLM"/>
    </source>
</evidence>
<evidence type="ECO:0000313" key="1">
    <source>
        <dbReference type="EMBL" id="CCH75724.1"/>
    </source>
</evidence>
<keyword evidence="2" id="KW-1185">Reference proteome</keyword>
<evidence type="ECO:0000313" key="2">
    <source>
        <dbReference type="Proteomes" id="UP000035763"/>
    </source>
</evidence>
<gene>
    <name evidence="1" type="ORF">BN11_910006</name>
</gene>
<organism evidence="1 2">
    <name type="scientific">Nostocoides australiense Ben110</name>
    <dbReference type="NCBI Taxonomy" id="1193182"/>
    <lineage>
        <taxon>Bacteria</taxon>
        <taxon>Bacillati</taxon>
        <taxon>Actinomycetota</taxon>
        <taxon>Actinomycetes</taxon>
        <taxon>Micrococcales</taxon>
        <taxon>Intrasporangiaceae</taxon>
        <taxon>Nostocoides</taxon>
    </lineage>
</organism>
<dbReference type="Proteomes" id="UP000035763">
    <property type="component" value="Unassembled WGS sequence"/>
</dbReference>
<comment type="caution">
    <text evidence="1">The sequence shown here is derived from an EMBL/GenBank/DDBJ whole genome shotgun (WGS) entry which is preliminary data.</text>
</comment>
<reference evidence="1 2" key="1">
    <citation type="journal article" date="2013" name="ISME J.">
        <title>A metabolic model for members of the genus Tetrasphaera involved in enhanced biological phosphorus removal.</title>
        <authorList>
            <person name="Kristiansen R."/>
            <person name="Nguyen H.T.T."/>
            <person name="Saunders A.M."/>
            <person name="Nielsen J.L."/>
            <person name="Wimmer R."/>
            <person name="Le V.Q."/>
            <person name="McIlroy S.J."/>
            <person name="Petrovski S."/>
            <person name="Seviour R.J."/>
            <person name="Calteau A."/>
            <person name="Nielsen K.L."/>
            <person name="Nielsen P.H."/>
        </authorList>
    </citation>
    <scope>NUCLEOTIDE SEQUENCE [LARGE SCALE GENOMIC DNA]</scope>
    <source>
        <strain evidence="1 2">Ben110</strain>
    </source>
</reference>
<dbReference type="EMBL" id="CAJA01000520">
    <property type="protein sequence ID" value="CCH75724.1"/>
    <property type="molecule type" value="Genomic_DNA"/>
</dbReference>
<sequence length="64" mass="7544">MHLERRQWRKDLRRREALEADGWRVIVVIAADLHDVPALNRRVAEALLARGMRWPGCERWLTAG</sequence>
<protein>
    <recommendedName>
        <fullName evidence="3">DUF559 domain-containing protein</fullName>
    </recommendedName>
</protein>
<accession>W6K4W5</accession>
<dbReference type="AlphaFoldDB" id="W6K4W5"/>
<proteinExistence type="predicted"/>
<dbReference type="OrthoDB" id="3173471at2"/>